<evidence type="ECO:0000256" key="4">
    <source>
        <dbReference type="RuleBase" id="RU361277"/>
    </source>
</evidence>
<evidence type="ECO:0000256" key="1">
    <source>
        <dbReference type="ARBA" id="ARBA00022723"/>
    </source>
</evidence>
<dbReference type="EMBL" id="FQVI01000013">
    <property type="protein sequence ID" value="SHF12080.1"/>
    <property type="molecule type" value="Genomic_DNA"/>
</dbReference>
<dbReference type="PANTHER" id="PTHR43401">
    <property type="entry name" value="L-THREONINE 3-DEHYDROGENASE"/>
    <property type="match status" value="1"/>
</dbReference>
<sequence length="360" mass="39489">MLALVKYGTGPRETELREVPVPEIGDDDILIEVKAAGICGSDIAYDNGDHPNHLNCPVVLGHEFSGVIAKAGKNVRDWKVGDRVVSDNTGYVCGKCHACSNGQFLSCPDRKGLGYGMDGGFTDYVRIDGELLARNPNTLFAIPETVSFDEAAILDPICNAYKAVIQEGRILPGEDIIVYGVGPLGLFAIQIARLAGCANIIAIGLEADEERFKIAEKYGANHIIKSDKQDVYEEIKRITKGDMAAVCIDAAGVNAVMRQAVQIVRTGGRIVRIGYDKRPYEQTLDPFTDRGVSLIGHFGYDYNSWKNVLRLLELGKVDLKGMISHHIRLEDWRKGFDLARSKKAIKIIITKDESVLSPLE</sequence>
<evidence type="ECO:0000313" key="6">
    <source>
        <dbReference type="EMBL" id="SHF12080.1"/>
    </source>
</evidence>
<evidence type="ECO:0000313" key="7">
    <source>
        <dbReference type="Proteomes" id="UP000184245"/>
    </source>
</evidence>
<reference evidence="6 7" key="1">
    <citation type="submission" date="2016-11" db="EMBL/GenBank/DDBJ databases">
        <authorList>
            <person name="Jaros S."/>
            <person name="Januszkiewicz K."/>
            <person name="Wedrychowicz H."/>
        </authorList>
    </citation>
    <scope>NUCLEOTIDE SEQUENCE [LARGE SCALE GENOMIC DNA]</scope>
    <source>
        <strain evidence="6 7">DSM 17459</strain>
    </source>
</reference>
<dbReference type="CDD" id="cd08258">
    <property type="entry name" value="Zn_ADH4"/>
    <property type="match status" value="1"/>
</dbReference>
<dbReference type="InterPro" id="IPR013154">
    <property type="entry name" value="ADH-like_N"/>
</dbReference>
<protein>
    <submittedName>
        <fullName evidence="6">Threonine dehydrogenase</fullName>
    </submittedName>
</protein>
<proteinExistence type="inferred from homology"/>
<dbReference type="STRING" id="1122155.SAMN02745158_02603"/>
<keyword evidence="7" id="KW-1185">Reference proteome</keyword>
<dbReference type="Gene3D" id="3.90.180.10">
    <property type="entry name" value="Medium-chain alcohol dehydrogenases, catalytic domain"/>
    <property type="match status" value="1"/>
</dbReference>
<dbReference type="Proteomes" id="UP000184245">
    <property type="component" value="Unassembled WGS sequence"/>
</dbReference>
<name>A0A1M4Z245_9CLOT</name>
<dbReference type="GO" id="GO:0008270">
    <property type="term" value="F:zinc ion binding"/>
    <property type="evidence" value="ECO:0007669"/>
    <property type="project" value="InterPro"/>
</dbReference>
<evidence type="ECO:0000259" key="5">
    <source>
        <dbReference type="SMART" id="SM00829"/>
    </source>
</evidence>
<dbReference type="PANTHER" id="PTHR43401:SF2">
    <property type="entry name" value="L-THREONINE 3-DEHYDROGENASE"/>
    <property type="match status" value="1"/>
</dbReference>
<evidence type="ECO:0000256" key="3">
    <source>
        <dbReference type="ARBA" id="ARBA00023002"/>
    </source>
</evidence>
<keyword evidence="3" id="KW-0560">Oxidoreductase</keyword>
<accession>A0A1M4Z245</accession>
<dbReference type="InterPro" id="IPR050129">
    <property type="entry name" value="Zn_alcohol_dh"/>
</dbReference>
<comment type="similarity">
    <text evidence="4">Belongs to the zinc-containing alcohol dehydrogenase family.</text>
</comment>
<dbReference type="InterPro" id="IPR036291">
    <property type="entry name" value="NAD(P)-bd_dom_sf"/>
</dbReference>
<dbReference type="InterPro" id="IPR020843">
    <property type="entry name" value="ER"/>
</dbReference>
<dbReference type="Gene3D" id="3.40.50.720">
    <property type="entry name" value="NAD(P)-binding Rossmann-like Domain"/>
    <property type="match status" value="1"/>
</dbReference>
<feature type="domain" description="Enoyl reductase (ER)" evidence="5">
    <location>
        <begin position="10"/>
        <end position="349"/>
    </location>
</feature>
<gene>
    <name evidence="6" type="ORF">SAMN02745158_02603</name>
</gene>
<keyword evidence="2 4" id="KW-0862">Zinc</keyword>
<dbReference type="SUPFAM" id="SSF50129">
    <property type="entry name" value="GroES-like"/>
    <property type="match status" value="1"/>
</dbReference>
<dbReference type="Pfam" id="PF08240">
    <property type="entry name" value="ADH_N"/>
    <property type="match status" value="1"/>
</dbReference>
<dbReference type="OrthoDB" id="9769198at2"/>
<dbReference type="InterPro" id="IPR002328">
    <property type="entry name" value="ADH_Zn_CS"/>
</dbReference>
<dbReference type="InterPro" id="IPR011032">
    <property type="entry name" value="GroES-like_sf"/>
</dbReference>
<dbReference type="SUPFAM" id="SSF51735">
    <property type="entry name" value="NAD(P)-binding Rossmann-fold domains"/>
    <property type="match status" value="1"/>
</dbReference>
<dbReference type="PROSITE" id="PS00059">
    <property type="entry name" value="ADH_ZINC"/>
    <property type="match status" value="1"/>
</dbReference>
<dbReference type="InterPro" id="IPR013149">
    <property type="entry name" value="ADH-like_C"/>
</dbReference>
<organism evidence="6 7">
    <name type="scientific">Lactonifactor longoviformis DSM 17459</name>
    <dbReference type="NCBI Taxonomy" id="1122155"/>
    <lineage>
        <taxon>Bacteria</taxon>
        <taxon>Bacillati</taxon>
        <taxon>Bacillota</taxon>
        <taxon>Clostridia</taxon>
        <taxon>Eubacteriales</taxon>
        <taxon>Clostridiaceae</taxon>
        <taxon>Lactonifactor</taxon>
    </lineage>
</organism>
<dbReference type="GO" id="GO:0016491">
    <property type="term" value="F:oxidoreductase activity"/>
    <property type="evidence" value="ECO:0007669"/>
    <property type="project" value="UniProtKB-KW"/>
</dbReference>
<dbReference type="Pfam" id="PF00107">
    <property type="entry name" value="ADH_zinc_N"/>
    <property type="match status" value="1"/>
</dbReference>
<evidence type="ECO:0000256" key="2">
    <source>
        <dbReference type="ARBA" id="ARBA00022833"/>
    </source>
</evidence>
<keyword evidence="1 4" id="KW-0479">Metal-binding</keyword>
<comment type="cofactor">
    <cofactor evidence="4">
        <name>Zn(2+)</name>
        <dbReference type="ChEBI" id="CHEBI:29105"/>
    </cofactor>
</comment>
<dbReference type="RefSeq" id="WP_072852429.1">
    <property type="nucleotide sequence ID" value="NZ_FQVI01000013.1"/>
</dbReference>
<dbReference type="AlphaFoldDB" id="A0A1M4Z245"/>
<dbReference type="SMART" id="SM00829">
    <property type="entry name" value="PKS_ER"/>
    <property type="match status" value="1"/>
</dbReference>